<keyword evidence="1" id="KW-0805">Transcription regulation</keyword>
<accession>A0ABQ5V7Z1</accession>
<dbReference type="InterPro" id="IPR036271">
    <property type="entry name" value="Tet_transcr_reg_TetR-rel_C_sf"/>
</dbReference>
<evidence type="ECO:0000256" key="2">
    <source>
        <dbReference type="ARBA" id="ARBA00023125"/>
    </source>
</evidence>
<name>A0ABQ5V7Z1_9PROT</name>
<dbReference type="PANTHER" id="PTHR30055:SF234">
    <property type="entry name" value="HTH-TYPE TRANSCRIPTIONAL REGULATOR BETI"/>
    <property type="match status" value="1"/>
</dbReference>
<keyword evidence="3" id="KW-0804">Transcription</keyword>
<sequence length="233" mass="25617">MADLGWMANLGREECAIVVETGTRKRRILDAAEILFAEHGYDGVTLRKIATMADVDVALTNYHFGSKKGLFRAVFERRAVILNDLRSEALEACLAAAAPGAPDLEAVVEAYLRPMAEVQSSADDGWRHYLSLVAWVNSSTEWGNELMTEFFNPYVQRFIKALTAAMPDADVKALHWGYQFMSGALTLTFADTRRMDQLSGGAASSAETQVGYAHMVPFISAGFRRICGTPPQD</sequence>
<evidence type="ECO:0000256" key="4">
    <source>
        <dbReference type="PROSITE-ProRule" id="PRU00335"/>
    </source>
</evidence>
<dbReference type="InterPro" id="IPR001647">
    <property type="entry name" value="HTH_TetR"/>
</dbReference>
<feature type="DNA-binding region" description="H-T-H motif" evidence="4">
    <location>
        <begin position="45"/>
        <end position="64"/>
    </location>
</feature>
<reference evidence="6" key="1">
    <citation type="journal article" date="2014" name="Int. J. Syst. Evol. Microbiol.">
        <title>Complete genome of a new Firmicutes species belonging to the dominant human colonic microbiota ('Ruminococcus bicirculans') reveals two chromosomes and a selective capacity to utilize plant glucans.</title>
        <authorList>
            <consortium name="NISC Comparative Sequencing Program"/>
            <person name="Wegmann U."/>
            <person name="Louis P."/>
            <person name="Goesmann A."/>
            <person name="Henrissat B."/>
            <person name="Duncan S.H."/>
            <person name="Flint H.J."/>
        </authorList>
    </citation>
    <scope>NUCLEOTIDE SEQUENCE</scope>
    <source>
        <strain evidence="6">NBRC 108219</strain>
    </source>
</reference>
<reference evidence="6" key="2">
    <citation type="submission" date="2023-01" db="EMBL/GenBank/DDBJ databases">
        <title>Draft genome sequence of Algimonas ampicilliniresistens strain NBRC 108219.</title>
        <authorList>
            <person name="Sun Q."/>
            <person name="Mori K."/>
        </authorList>
    </citation>
    <scope>NUCLEOTIDE SEQUENCE</scope>
    <source>
        <strain evidence="6">NBRC 108219</strain>
    </source>
</reference>
<dbReference type="Pfam" id="PF17939">
    <property type="entry name" value="TetR_C_30"/>
    <property type="match status" value="1"/>
</dbReference>
<dbReference type="RefSeq" id="WP_284386706.1">
    <property type="nucleotide sequence ID" value="NZ_BSNK01000001.1"/>
</dbReference>
<feature type="domain" description="HTH tetR-type" evidence="5">
    <location>
        <begin position="22"/>
        <end position="82"/>
    </location>
</feature>
<gene>
    <name evidence="6" type="primary">psrA</name>
    <name evidence="6" type="ORF">GCM10007853_02610</name>
</gene>
<comment type="caution">
    <text evidence="6">The sequence shown here is derived from an EMBL/GenBank/DDBJ whole genome shotgun (WGS) entry which is preliminary data.</text>
</comment>
<organism evidence="6 7">
    <name type="scientific">Algimonas ampicilliniresistens</name>
    <dbReference type="NCBI Taxonomy" id="1298735"/>
    <lineage>
        <taxon>Bacteria</taxon>
        <taxon>Pseudomonadati</taxon>
        <taxon>Pseudomonadota</taxon>
        <taxon>Alphaproteobacteria</taxon>
        <taxon>Maricaulales</taxon>
        <taxon>Robiginitomaculaceae</taxon>
        <taxon>Algimonas</taxon>
    </lineage>
</organism>
<dbReference type="InterPro" id="IPR041586">
    <property type="entry name" value="PsrA_TetR_C"/>
</dbReference>
<dbReference type="InterPro" id="IPR050109">
    <property type="entry name" value="HTH-type_TetR-like_transc_reg"/>
</dbReference>
<evidence type="ECO:0000313" key="6">
    <source>
        <dbReference type="EMBL" id="GLQ22387.1"/>
    </source>
</evidence>
<dbReference type="Pfam" id="PF00440">
    <property type="entry name" value="TetR_N"/>
    <property type="match status" value="1"/>
</dbReference>
<dbReference type="PRINTS" id="PR00455">
    <property type="entry name" value="HTHTETR"/>
</dbReference>
<dbReference type="SUPFAM" id="SSF48498">
    <property type="entry name" value="Tetracyclin repressor-like, C-terminal domain"/>
    <property type="match status" value="1"/>
</dbReference>
<dbReference type="EMBL" id="BSNK01000001">
    <property type="protein sequence ID" value="GLQ22387.1"/>
    <property type="molecule type" value="Genomic_DNA"/>
</dbReference>
<dbReference type="PANTHER" id="PTHR30055">
    <property type="entry name" value="HTH-TYPE TRANSCRIPTIONAL REGULATOR RUTR"/>
    <property type="match status" value="1"/>
</dbReference>
<dbReference type="InterPro" id="IPR009057">
    <property type="entry name" value="Homeodomain-like_sf"/>
</dbReference>
<evidence type="ECO:0000313" key="7">
    <source>
        <dbReference type="Proteomes" id="UP001161391"/>
    </source>
</evidence>
<evidence type="ECO:0000259" key="5">
    <source>
        <dbReference type="PROSITE" id="PS50977"/>
    </source>
</evidence>
<evidence type="ECO:0000256" key="3">
    <source>
        <dbReference type="ARBA" id="ARBA00023163"/>
    </source>
</evidence>
<dbReference type="Proteomes" id="UP001161391">
    <property type="component" value="Unassembled WGS sequence"/>
</dbReference>
<dbReference type="PROSITE" id="PS50977">
    <property type="entry name" value="HTH_TETR_2"/>
    <property type="match status" value="1"/>
</dbReference>
<dbReference type="Gene3D" id="1.10.357.10">
    <property type="entry name" value="Tetracycline Repressor, domain 2"/>
    <property type="match status" value="1"/>
</dbReference>
<keyword evidence="2 4" id="KW-0238">DNA-binding</keyword>
<keyword evidence="7" id="KW-1185">Reference proteome</keyword>
<protein>
    <submittedName>
        <fullName evidence="6">TetR family transcriptional regulator</fullName>
    </submittedName>
</protein>
<evidence type="ECO:0000256" key="1">
    <source>
        <dbReference type="ARBA" id="ARBA00023015"/>
    </source>
</evidence>
<proteinExistence type="predicted"/>
<dbReference type="SUPFAM" id="SSF46689">
    <property type="entry name" value="Homeodomain-like"/>
    <property type="match status" value="1"/>
</dbReference>